<accession>A0A183TSM0</accession>
<organism evidence="3">
    <name type="scientific">Schistocephalus solidus</name>
    <name type="common">Tapeworm</name>
    <dbReference type="NCBI Taxonomy" id="70667"/>
    <lineage>
        <taxon>Eukaryota</taxon>
        <taxon>Metazoa</taxon>
        <taxon>Spiralia</taxon>
        <taxon>Lophotrochozoa</taxon>
        <taxon>Platyhelminthes</taxon>
        <taxon>Cestoda</taxon>
        <taxon>Eucestoda</taxon>
        <taxon>Diphyllobothriidea</taxon>
        <taxon>Diphyllobothriidae</taxon>
        <taxon>Schistocephalus</taxon>
    </lineage>
</organism>
<reference evidence="1 2" key="2">
    <citation type="submission" date="2018-11" db="EMBL/GenBank/DDBJ databases">
        <authorList>
            <consortium name="Pathogen Informatics"/>
        </authorList>
    </citation>
    <scope>NUCLEOTIDE SEQUENCE [LARGE SCALE GENOMIC DNA]</scope>
    <source>
        <strain evidence="1 2">NST_G2</strain>
    </source>
</reference>
<protein>
    <submittedName>
        <fullName evidence="3">Secreted protein</fullName>
    </submittedName>
</protein>
<name>A0A183TSM0_SCHSO</name>
<gene>
    <name evidence="1" type="ORF">SSLN_LOCUS19468</name>
</gene>
<proteinExistence type="predicted"/>
<reference evidence="3" key="1">
    <citation type="submission" date="2016-06" db="UniProtKB">
        <authorList>
            <consortium name="WormBaseParasite"/>
        </authorList>
    </citation>
    <scope>IDENTIFICATION</scope>
</reference>
<dbReference type="EMBL" id="UYSU01047598">
    <property type="protein sequence ID" value="VDM05854.1"/>
    <property type="molecule type" value="Genomic_DNA"/>
</dbReference>
<dbReference type="WBParaSite" id="SSLN_0002019701-mRNA-1">
    <property type="protein sequence ID" value="SSLN_0002019701-mRNA-1"/>
    <property type="gene ID" value="SSLN_0002019701"/>
</dbReference>
<evidence type="ECO:0000313" key="2">
    <source>
        <dbReference type="Proteomes" id="UP000275846"/>
    </source>
</evidence>
<evidence type="ECO:0000313" key="3">
    <source>
        <dbReference type="WBParaSite" id="SSLN_0002019701-mRNA-1"/>
    </source>
</evidence>
<keyword evidence="2" id="KW-1185">Reference proteome</keyword>
<dbReference type="AlphaFoldDB" id="A0A183TSM0"/>
<dbReference type="Proteomes" id="UP000275846">
    <property type="component" value="Unassembled WGS sequence"/>
</dbReference>
<sequence length="83" mass="9278">MPFGCRSLAVVPLSARALAWSSKVIRKIRALFVAVTIELVVVSTIYQLTPLRLNHWSTEESLADLGGIYTAMTHQRHQSSRRA</sequence>
<evidence type="ECO:0000313" key="1">
    <source>
        <dbReference type="EMBL" id="VDM05854.1"/>
    </source>
</evidence>